<evidence type="ECO:0000313" key="7">
    <source>
        <dbReference type="Proteomes" id="UP000664859"/>
    </source>
</evidence>
<dbReference type="InterPro" id="IPR013078">
    <property type="entry name" value="His_Pase_superF_clade-1"/>
</dbReference>
<dbReference type="InterPro" id="IPR011992">
    <property type="entry name" value="EF-hand-dom_pair"/>
</dbReference>
<feature type="domain" description="EF-hand" evidence="5">
    <location>
        <begin position="742"/>
        <end position="777"/>
    </location>
</feature>
<sequence>MSEPLSVISSGSTGKPTLAPHEQAEAQATLDELRASAVATAGERPIRIQAVTYDGDAPAPGSWIVHFMRHGIGEHNVWGAEWAKAGKPGNAYSDPLCPEDAHLTPLGRSQAAQAQPMLAAHLGAVATAAAPAVVYVSPLRRAVETALEATRGLPVRLVAHEGLHEQGGLHHCDRRLTKTELAAQFPAVDFALVEHEHDPTWDADAREPSAHGHVLTFEEFKDGLGQAFGGQLHPDIVRATFDLFDTVPRTWQLDFDEFCAWLDTGKRGAQQQRGGGGGGGGAAAKARPPPPVKEEGAAAGQQHGRRDRRLSAEQLEREQLKAHLLKHKDRLHAPCLTDAQKGLIDIMLLERIKKHAKAGGGEGSNFDTLSAFRKLSRGAPSGKLQWEAFRAEMATLMKHLTDGDEVLGVFKRMDNNGDGAVDLSDFMVWVEKVSSGRSIASGQNPQDYWALEEEEHLRQLKDKRLMCTNPLVPDDYDGSTWIARLNRQKSDPDAPSLSQVRPSADSQSVTMPSCMPSSVESYCAVSPLRAQAEKARLDELLRQKILSKHWHTQGSARADMLCCDFRVPPAPPLQVKGGSFEMLRAFRHFRPAGAGRRLFLDYAEFRDSIKQNGLGLSEMEMRELFAHFDTDNSGKIDYSLKDLSLTLHFRDSIKQNGLGLSEMEMRELFAHFDTDNSGEIDYSEFRQWLEGKEAVTGLRRVSGGQYEVLRAFRNFKVGMKGRAALLNEQDFNTSIKQLGIKLSDAESKALFQKFDEDGSGMIDFAEFRSWVTASATANTGLLVEGADHAKIAAAQERSARGCVIVSGGCSGGGCGGGGQSALAELHTRLRARIAASMKAGPHEMLRAFRRVTRKQTADIVAPDLRDALVSLRLSATDEQARQLFARYDRRARGAVSFQELIETILDSEALPPPLTPADLEALAQREMASEEELDALEQLLRAGLERAFGSRPIECFAAMDPKGVNAINAAGLRACLKHLGVTEPVENRALQQLLARHAAPLPAGASPLVPRTWDFAHLKAFLRTGAEPAAAAHGAAADQRPATAPALQRVASAGDAAAAAAAALEALSGAAAAGRGGSGGEDAPGSRGFVDAAEIKMALQMHGRWRQLLHTFRQLDTRRTGWVSQRDFDGVLKMTHAAHGMGPTEIAAYIGKHARDDAAAPGGRAVAYADFLKRCLVTMRARGALGSAGGSSSASVASRPLSQRGYRSPAAAAAAAAAAGRARPATAAAGVGGTLSGCASAESLASTCTGYSKRITNQNSCARVGVVLDRPVWVRGRASGGAGAPGSFKAREPGSSGGGGGGLPSLGVSAELPRTQDIHRLMRADMLRVMGALKADLKQHESPYRRGVVSAQDFQRITHKHGLAVDAEDLQALLKAHRHRAQAYGSISTVSAHKAGHGADAMPSLQYNDLLRTVHSAAQLPTAAYAH</sequence>
<feature type="compositionally biased region" description="Polar residues" evidence="4">
    <location>
        <begin position="496"/>
        <end position="511"/>
    </location>
</feature>
<dbReference type="Gene3D" id="3.40.50.1240">
    <property type="entry name" value="Phosphoglycerate mutase-like"/>
    <property type="match status" value="1"/>
</dbReference>
<feature type="domain" description="EF-hand" evidence="5">
    <location>
        <begin position="660"/>
        <end position="695"/>
    </location>
</feature>
<feature type="domain" description="EF-hand" evidence="5">
    <location>
        <begin position="875"/>
        <end position="910"/>
    </location>
</feature>
<evidence type="ECO:0000256" key="4">
    <source>
        <dbReference type="SAM" id="MobiDB-lite"/>
    </source>
</evidence>
<evidence type="ECO:0000313" key="6">
    <source>
        <dbReference type="EMBL" id="KAG5177624.1"/>
    </source>
</evidence>
<feature type="compositionally biased region" description="Gly residues" evidence="4">
    <location>
        <begin position="273"/>
        <end position="282"/>
    </location>
</feature>
<dbReference type="Pfam" id="PF13833">
    <property type="entry name" value="EF-hand_8"/>
    <property type="match status" value="1"/>
</dbReference>
<feature type="compositionally biased region" description="Gly residues" evidence="4">
    <location>
        <begin position="1295"/>
        <end position="1304"/>
    </location>
</feature>
<dbReference type="SMART" id="SM00054">
    <property type="entry name" value="EFh"/>
    <property type="match status" value="5"/>
</dbReference>
<name>A0A836C9J2_9STRA</name>
<dbReference type="Gene3D" id="1.10.238.10">
    <property type="entry name" value="EF-hand"/>
    <property type="match status" value="4"/>
</dbReference>
<feature type="region of interest" description="Disordered" evidence="4">
    <location>
        <begin position="1"/>
        <end position="22"/>
    </location>
</feature>
<dbReference type="GO" id="GO:0005509">
    <property type="term" value="F:calcium ion binding"/>
    <property type="evidence" value="ECO:0007669"/>
    <property type="project" value="InterPro"/>
</dbReference>
<dbReference type="InterPro" id="IPR002048">
    <property type="entry name" value="EF_hand_dom"/>
</dbReference>
<keyword evidence="3" id="KW-0106">Calcium</keyword>
<organism evidence="6 7">
    <name type="scientific">Tribonema minus</name>
    <dbReference type="NCBI Taxonomy" id="303371"/>
    <lineage>
        <taxon>Eukaryota</taxon>
        <taxon>Sar</taxon>
        <taxon>Stramenopiles</taxon>
        <taxon>Ochrophyta</taxon>
        <taxon>PX clade</taxon>
        <taxon>Xanthophyceae</taxon>
        <taxon>Tribonematales</taxon>
        <taxon>Tribonemataceae</taxon>
        <taxon>Tribonema</taxon>
    </lineage>
</organism>
<dbReference type="PANTHER" id="PTHR34524">
    <property type="entry name" value="CALCYPHOSIN"/>
    <property type="match status" value="1"/>
</dbReference>
<dbReference type="Pfam" id="PF00036">
    <property type="entry name" value="EF-hand_1"/>
    <property type="match status" value="2"/>
</dbReference>
<feature type="region of interest" description="Disordered" evidence="4">
    <location>
        <begin position="1279"/>
        <end position="1306"/>
    </location>
</feature>
<keyword evidence="2" id="KW-0677">Repeat</keyword>
<dbReference type="PANTHER" id="PTHR34524:SF6">
    <property type="entry name" value="CALCYPHOSINE LIKE"/>
    <property type="match status" value="1"/>
</dbReference>
<evidence type="ECO:0000256" key="1">
    <source>
        <dbReference type="ARBA" id="ARBA00022723"/>
    </source>
</evidence>
<keyword evidence="7" id="KW-1185">Reference proteome</keyword>
<keyword evidence="1" id="KW-0479">Metal-binding</keyword>
<evidence type="ECO:0000256" key="2">
    <source>
        <dbReference type="ARBA" id="ARBA00022737"/>
    </source>
</evidence>
<dbReference type="PROSITE" id="PS50222">
    <property type="entry name" value="EF_HAND_2"/>
    <property type="match status" value="4"/>
</dbReference>
<dbReference type="SUPFAM" id="SSF47473">
    <property type="entry name" value="EF-hand"/>
    <property type="match status" value="4"/>
</dbReference>
<dbReference type="Proteomes" id="UP000664859">
    <property type="component" value="Unassembled WGS sequence"/>
</dbReference>
<dbReference type="CDD" id="cd00051">
    <property type="entry name" value="EFh"/>
    <property type="match status" value="3"/>
</dbReference>
<gene>
    <name evidence="6" type="ORF">JKP88DRAFT_264966</name>
</gene>
<proteinExistence type="predicted"/>
<evidence type="ECO:0000259" key="5">
    <source>
        <dbReference type="PROSITE" id="PS50222"/>
    </source>
</evidence>
<dbReference type="Pfam" id="PF13202">
    <property type="entry name" value="EF-hand_5"/>
    <property type="match status" value="1"/>
</dbReference>
<dbReference type="Pfam" id="PF00300">
    <property type="entry name" value="His_Phos_1"/>
    <property type="match status" value="1"/>
</dbReference>
<dbReference type="InterPro" id="IPR018247">
    <property type="entry name" value="EF_Hand_1_Ca_BS"/>
</dbReference>
<dbReference type="InterPro" id="IPR029033">
    <property type="entry name" value="His_PPase_superfam"/>
</dbReference>
<feature type="region of interest" description="Disordered" evidence="4">
    <location>
        <begin position="267"/>
        <end position="310"/>
    </location>
</feature>
<evidence type="ECO:0000256" key="3">
    <source>
        <dbReference type="ARBA" id="ARBA00022837"/>
    </source>
</evidence>
<protein>
    <recommendedName>
        <fullName evidence="5">EF-hand domain-containing protein</fullName>
    </recommendedName>
</protein>
<dbReference type="EMBL" id="JAFCMP010000523">
    <property type="protein sequence ID" value="KAG5177624.1"/>
    <property type="molecule type" value="Genomic_DNA"/>
</dbReference>
<dbReference type="OrthoDB" id="26525at2759"/>
<feature type="region of interest" description="Disordered" evidence="4">
    <location>
        <begin position="488"/>
        <end position="511"/>
    </location>
</feature>
<dbReference type="InterPro" id="IPR051581">
    <property type="entry name" value="Ca-bind"/>
</dbReference>
<dbReference type="SUPFAM" id="SSF53254">
    <property type="entry name" value="Phosphoglycerate mutase-like"/>
    <property type="match status" value="1"/>
</dbReference>
<comment type="caution">
    <text evidence="6">The sequence shown here is derived from an EMBL/GenBank/DDBJ whole genome shotgun (WGS) entry which is preliminary data.</text>
</comment>
<dbReference type="PROSITE" id="PS00018">
    <property type="entry name" value="EF_HAND_1"/>
    <property type="match status" value="3"/>
</dbReference>
<accession>A0A836C9J2</accession>
<feature type="domain" description="EF-hand" evidence="5">
    <location>
        <begin position="401"/>
        <end position="436"/>
    </location>
</feature>
<reference evidence="6" key="1">
    <citation type="submission" date="2021-02" db="EMBL/GenBank/DDBJ databases">
        <title>First Annotated Genome of the Yellow-green Alga Tribonema minus.</title>
        <authorList>
            <person name="Mahan K.M."/>
        </authorList>
    </citation>
    <scope>NUCLEOTIDE SEQUENCE</scope>
    <source>
        <strain evidence="6">UTEX B ZZ1240</strain>
    </source>
</reference>